<evidence type="ECO:0000256" key="9">
    <source>
        <dbReference type="ARBA" id="ARBA00029962"/>
    </source>
</evidence>
<keyword evidence="5 12" id="KW-0545">Nucleotide biosynthesis</keyword>
<feature type="binding site" evidence="12">
    <location>
        <begin position="7"/>
        <end position="14"/>
    </location>
    <ligand>
        <name>ATP</name>
        <dbReference type="ChEBI" id="CHEBI:30616"/>
    </ligand>
</feature>
<dbReference type="GO" id="GO:0005524">
    <property type="term" value="F:ATP binding"/>
    <property type="evidence" value="ECO:0007669"/>
    <property type="project" value="UniProtKB-UniRule"/>
</dbReference>
<comment type="caution">
    <text evidence="14">The sequence shown here is derived from an EMBL/GenBank/DDBJ whole genome shotgun (WGS) entry which is preliminary data.</text>
</comment>
<reference evidence="14" key="1">
    <citation type="submission" date="2021-03" db="EMBL/GenBank/DDBJ databases">
        <title>The complete genome sequence of Acetobacter sp. TBRC 12339.</title>
        <authorList>
            <person name="Charoenyingcharoen P."/>
            <person name="Yukphan P."/>
        </authorList>
    </citation>
    <scope>NUCLEOTIDE SEQUENCE</scope>
    <source>
        <strain evidence="14">TBRC 12339</strain>
    </source>
</reference>
<dbReference type="InterPro" id="IPR018095">
    <property type="entry name" value="Thymidylate_kin_CS"/>
</dbReference>
<keyword evidence="4 12" id="KW-0808">Transferase</keyword>
<dbReference type="RefSeq" id="WP_207844784.1">
    <property type="nucleotide sequence ID" value="NZ_JAFVMH010000001.1"/>
</dbReference>
<evidence type="ECO:0000256" key="7">
    <source>
        <dbReference type="ARBA" id="ARBA00022777"/>
    </source>
</evidence>
<dbReference type="GO" id="GO:0005829">
    <property type="term" value="C:cytosol"/>
    <property type="evidence" value="ECO:0007669"/>
    <property type="project" value="TreeGrafter"/>
</dbReference>
<dbReference type="PANTHER" id="PTHR10344:SF4">
    <property type="entry name" value="UMP-CMP KINASE 2, MITOCHONDRIAL"/>
    <property type="match status" value="1"/>
</dbReference>
<dbReference type="GO" id="GO:0006235">
    <property type="term" value="P:dTTP biosynthetic process"/>
    <property type="evidence" value="ECO:0007669"/>
    <property type="project" value="UniProtKB-UniRule"/>
</dbReference>
<dbReference type="Pfam" id="PF02223">
    <property type="entry name" value="Thymidylate_kin"/>
    <property type="match status" value="1"/>
</dbReference>
<keyword evidence="7 12" id="KW-0418">Kinase</keyword>
<dbReference type="EC" id="2.7.4.9" evidence="2 12"/>
<evidence type="ECO:0000256" key="6">
    <source>
        <dbReference type="ARBA" id="ARBA00022741"/>
    </source>
</evidence>
<evidence type="ECO:0000313" key="14">
    <source>
        <dbReference type="EMBL" id="MBO1324132.1"/>
    </source>
</evidence>
<dbReference type="SUPFAM" id="SSF52540">
    <property type="entry name" value="P-loop containing nucleoside triphosphate hydrolases"/>
    <property type="match status" value="1"/>
</dbReference>
<dbReference type="InterPro" id="IPR027417">
    <property type="entry name" value="P-loop_NTPase"/>
</dbReference>
<dbReference type="FunFam" id="3.40.50.300:FF:000225">
    <property type="entry name" value="Thymidylate kinase"/>
    <property type="match status" value="1"/>
</dbReference>
<evidence type="ECO:0000256" key="11">
    <source>
        <dbReference type="ARBA" id="ARBA00057735"/>
    </source>
</evidence>
<dbReference type="InterPro" id="IPR018094">
    <property type="entry name" value="Thymidylate_kinase"/>
</dbReference>
<dbReference type="Gene3D" id="3.40.50.300">
    <property type="entry name" value="P-loop containing nucleotide triphosphate hydrolases"/>
    <property type="match status" value="1"/>
</dbReference>
<sequence length="208" mass="22541">MFITLEGGEGVGKSTQLRLLADALRSHGHDVLATREPGGSPGAEALRNLLLFGDAPLSLRAEILAHFAARFDHVEQVIRPALAAGQIVLCDRFTDSTLAYQGYGRADGDAAVLELIHVLDAQLGLRPDRTFLLEAPREVARQRLAVRKAPTDRYEQADEAFHARVIAGFQAIATHDPQRVRRIGTAQIGVEGVNSLIMKEILAVLSHG</sequence>
<evidence type="ECO:0000313" key="15">
    <source>
        <dbReference type="Proteomes" id="UP000664073"/>
    </source>
</evidence>
<evidence type="ECO:0000256" key="5">
    <source>
        <dbReference type="ARBA" id="ARBA00022727"/>
    </source>
</evidence>
<dbReference type="HAMAP" id="MF_00165">
    <property type="entry name" value="Thymidylate_kinase"/>
    <property type="match status" value="1"/>
</dbReference>
<dbReference type="NCBIfam" id="TIGR00041">
    <property type="entry name" value="DTMP_kinase"/>
    <property type="match status" value="1"/>
</dbReference>
<comment type="catalytic activity">
    <reaction evidence="10 12">
        <text>dTMP + ATP = dTDP + ADP</text>
        <dbReference type="Rhea" id="RHEA:13517"/>
        <dbReference type="ChEBI" id="CHEBI:30616"/>
        <dbReference type="ChEBI" id="CHEBI:58369"/>
        <dbReference type="ChEBI" id="CHEBI:63528"/>
        <dbReference type="ChEBI" id="CHEBI:456216"/>
        <dbReference type="EC" id="2.7.4.9"/>
    </reaction>
</comment>
<evidence type="ECO:0000256" key="1">
    <source>
        <dbReference type="ARBA" id="ARBA00009776"/>
    </source>
</evidence>
<organism evidence="14 15">
    <name type="scientific">Acetobacter garciniae</name>
    <dbReference type="NCBI Taxonomy" id="2817435"/>
    <lineage>
        <taxon>Bacteria</taxon>
        <taxon>Pseudomonadati</taxon>
        <taxon>Pseudomonadota</taxon>
        <taxon>Alphaproteobacteria</taxon>
        <taxon>Acetobacterales</taxon>
        <taxon>Acetobacteraceae</taxon>
        <taxon>Acetobacter</taxon>
    </lineage>
</organism>
<accession>A0A939KPN2</accession>
<dbReference type="GO" id="GO:0004798">
    <property type="term" value="F:dTMP kinase activity"/>
    <property type="evidence" value="ECO:0007669"/>
    <property type="project" value="UniProtKB-UniRule"/>
</dbReference>
<dbReference type="AlphaFoldDB" id="A0A939KPN2"/>
<dbReference type="Proteomes" id="UP000664073">
    <property type="component" value="Unassembled WGS sequence"/>
</dbReference>
<keyword evidence="6 12" id="KW-0547">Nucleotide-binding</keyword>
<dbReference type="PANTHER" id="PTHR10344">
    <property type="entry name" value="THYMIDYLATE KINASE"/>
    <property type="match status" value="1"/>
</dbReference>
<comment type="function">
    <text evidence="11 12">Phosphorylation of dTMP to form dTDP in both de novo and salvage pathways of dTTP synthesis.</text>
</comment>
<dbReference type="PROSITE" id="PS01331">
    <property type="entry name" value="THYMIDYLATE_KINASE"/>
    <property type="match status" value="1"/>
</dbReference>
<evidence type="ECO:0000256" key="2">
    <source>
        <dbReference type="ARBA" id="ARBA00012980"/>
    </source>
</evidence>
<dbReference type="EMBL" id="JAFVMH010000001">
    <property type="protein sequence ID" value="MBO1324132.1"/>
    <property type="molecule type" value="Genomic_DNA"/>
</dbReference>
<evidence type="ECO:0000256" key="12">
    <source>
        <dbReference type="HAMAP-Rule" id="MF_00165"/>
    </source>
</evidence>
<evidence type="ECO:0000256" key="4">
    <source>
        <dbReference type="ARBA" id="ARBA00022679"/>
    </source>
</evidence>
<keyword evidence="15" id="KW-1185">Reference proteome</keyword>
<evidence type="ECO:0000256" key="8">
    <source>
        <dbReference type="ARBA" id="ARBA00022840"/>
    </source>
</evidence>
<protein>
    <recommendedName>
        <fullName evidence="3 12">Thymidylate kinase</fullName>
        <ecNumber evidence="2 12">2.7.4.9</ecNumber>
    </recommendedName>
    <alternativeName>
        <fullName evidence="9 12">dTMP kinase</fullName>
    </alternativeName>
</protein>
<dbReference type="CDD" id="cd01672">
    <property type="entry name" value="TMPK"/>
    <property type="match status" value="1"/>
</dbReference>
<dbReference type="GO" id="GO:0006227">
    <property type="term" value="P:dUDP biosynthetic process"/>
    <property type="evidence" value="ECO:0007669"/>
    <property type="project" value="TreeGrafter"/>
</dbReference>
<dbReference type="GO" id="GO:0006233">
    <property type="term" value="P:dTDP biosynthetic process"/>
    <property type="evidence" value="ECO:0007669"/>
    <property type="project" value="InterPro"/>
</dbReference>
<gene>
    <name evidence="12 14" type="primary">tmk</name>
    <name evidence="14" type="ORF">J2D77_03035</name>
</gene>
<feature type="domain" description="Thymidylate kinase-like" evidence="13">
    <location>
        <begin position="5"/>
        <end position="187"/>
    </location>
</feature>
<dbReference type="InterPro" id="IPR039430">
    <property type="entry name" value="Thymidylate_kin-like_dom"/>
</dbReference>
<comment type="similarity">
    <text evidence="1 12">Belongs to the thymidylate kinase family.</text>
</comment>
<evidence type="ECO:0000256" key="3">
    <source>
        <dbReference type="ARBA" id="ARBA00017144"/>
    </source>
</evidence>
<keyword evidence="8 12" id="KW-0067">ATP-binding</keyword>
<evidence type="ECO:0000259" key="13">
    <source>
        <dbReference type="Pfam" id="PF02223"/>
    </source>
</evidence>
<proteinExistence type="inferred from homology"/>
<name>A0A939KPN2_9PROT</name>
<evidence type="ECO:0000256" key="10">
    <source>
        <dbReference type="ARBA" id="ARBA00048743"/>
    </source>
</evidence>